<gene>
    <name evidence="1" type="ORF">CDV31_004509</name>
</gene>
<protein>
    <recommendedName>
        <fullName evidence="3">Bulb-type lectin domain-containing protein</fullName>
    </recommendedName>
</protein>
<comment type="caution">
    <text evidence="1">The sequence shown here is derived from an EMBL/GenBank/DDBJ whole genome shotgun (WGS) entry which is preliminary data.</text>
</comment>
<evidence type="ECO:0008006" key="3">
    <source>
        <dbReference type="Google" id="ProtNLM"/>
    </source>
</evidence>
<accession>A0A428UR39</accession>
<evidence type="ECO:0000313" key="1">
    <source>
        <dbReference type="EMBL" id="RSM16737.1"/>
    </source>
</evidence>
<dbReference type="Proteomes" id="UP000288429">
    <property type="component" value="Unassembled WGS sequence"/>
</dbReference>
<proteinExistence type="predicted"/>
<keyword evidence="2" id="KW-1185">Reference proteome</keyword>
<dbReference type="AlphaFoldDB" id="A0A428UR39"/>
<sequence>MSETLLIGQKMQSPNGSHTSVVYEPALSSATANPFTFSRDMVLQISDASNNSLWRSSNRHPYLNTTYAPAGPDGLPQLNGAPALILDNDCSIFIRNGEGKILWKISDIITSIGNSLTPGMAQWHSTSRIVLAASMVEAHTSSASATLETSFFTTRNHMMNSSQRK</sequence>
<dbReference type="Gene3D" id="2.90.10.10">
    <property type="entry name" value="Bulb-type lectin domain"/>
    <property type="match status" value="1"/>
</dbReference>
<organism evidence="1 2">
    <name type="scientific">Fusarium ambrosium</name>
    <dbReference type="NCBI Taxonomy" id="131363"/>
    <lineage>
        <taxon>Eukaryota</taxon>
        <taxon>Fungi</taxon>
        <taxon>Dikarya</taxon>
        <taxon>Ascomycota</taxon>
        <taxon>Pezizomycotina</taxon>
        <taxon>Sordariomycetes</taxon>
        <taxon>Hypocreomycetidae</taxon>
        <taxon>Hypocreales</taxon>
        <taxon>Nectriaceae</taxon>
        <taxon>Fusarium</taxon>
        <taxon>Fusarium solani species complex</taxon>
    </lineage>
</organism>
<dbReference type="InterPro" id="IPR036426">
    <property type="entry name" value="Bulb-type_lectin_dom_sf"/>
</dbReference>
<evidence type="ECO:0000313" key="2">
    <source>
        <dbReference type="Proteomes" id="UP000288429"/>
    </source>
</evidence>
<name>A0A428UR39_9HYPO</name>
<dbReference type="EMBL" id="NIZV01000043">
    <property type="protein sequence ID" value="RSM16737.1"/>
    <property type="molecule type" value="Genomic_DNA"/>
</dbReference>
<reference evidence="1 2" key="1">
    <citation type="submission" date="2017-06" db="EMBL/GenBank/DDBJ databases">
        <title>Cmopartive genomic analysis of Ambrosia Fusariam Clade fungi.</title>
        <authorList>
            <person name="Stajich J.E."/>
            <person name="Carrillo J."/>
            <person name="Kijimoto T."/>
            <person name="Eskalen A."/>
            <person name="O'Donnell K."/>
            <person name="Kasson M."/>
        </authorList>
    </citation>
    <scope>NUCLEOTIDE SEQUENCE [LARGE SCALE GENOMIC DNA]</scope>
    <source>
        <strain evidence="1 2">NRRL 20438</strain>
    </source>
</reference>